<evidence type="ECO:0000256" key="1">
    <source>
        <dbReference type="SAM" id="SignalP"/>
    </source>
</evidence>
<dbReference type="OrthoDB" id="9758448at2"/>
<feature type="signal peptide" evidence="1">
    <location>
        <begin position="1"/>
        <end position="19"/>
    </location>
</feature>
<organism evidence="2 3">
    <name type="scientific">Paludibacter jiangxiensis</name>
    <dbReference type="NCBI Taxonomy" id="681398"/>
    <lineage>
        <taxon>Bacteria</taxon>
        <taxon>Pseudomonadati</taxon>
        <taxon>Bacteroidota</taxon>
        <taxon>Bacteroidia</taxon>
        <taxon>Bacteroidales</taxon>
        <taxon>Paludibacteraceae</taxon>
        <taxon>Paludibacter</taxon>
    </lineage>
</organism>
<gene>
    <name evidence="2" type="ORF">PJIAN_3640</name>
</gene>
<keyword evidence="3" id="KW-1185">Reference proteome</keyword>
<evidence type="ECO:0000313" key="3">
    <source>
        <dbReference type="Proteomes" id="UP000076586"/>
    </source>
</evidence>
<feature type="chain" id="PRO_5007905165" description="MetA-pathway of phenol degradation" evidence="1">
    <location>
        <begin position="20"/>
        <end position="269"/>
    </location>
</feature>
<evidence type="ECO:0000313" key="2">
    <source>
        <dbReference type="EMBL" id="GAT63321.1"/>
    </source>
</evidence>
<keyword evidence="1" id="KW-0732">Signal</keyword>
<dbReference type="AlphaFoldDB" id="A0A171A659"/>
<reference evidence="3" key="2">
    <citation type="journal article" date="2017" name="Genome Announc.">
        <title>Draft genome sequence of Paludibacter jiangxiensis NM7(T), a propionate-producing fermentative bacterium.</title>
        <authorList>
            <person name="Qiu Y.-L."/>
            <person name="Tourlousse D.M."/>
            <person name="Matsuura N."/>
            <person name="Ohashi A."/>
            <person name="Sekiguchi Y."/>
        </authorList>
    </citation>
    <scope>NUCLEOTIDE SEQUENCE [LARGE SCALE GENOMIC DNA]</scope>
    <source>
        <strain evidence="3">NM7</strain>
    </source>
</reference>
<accession>A0A171A659</accession>
<proteinExistence type="predicted"/>
<dbReference type="Proteomes" id="UP000076586">
    <property type="component" value="Unassembled WGS sequence"/>
</dbReference>
<evidence type="ECO:0008006" key="4">
    <source>
        <dbReference type="Google" id="ProtNLM"/>
    </source>
</evidence>
<sequence length="269" mass="30030">MKKCLVNVVFILVSLFCHSQTASVLPKSYFAGGVSVTQKGDWQGFDNPALLAVREQCGLSLVYENRFAMKELSTQQLSFSLPTSLINIGVAVSRFGYSSYNEKLAGISFARTFDELFSMGVQFNYYMVAFSRSLGSKGVVVPQIGLFSEVTPEFYLGLNVFNPMHQQLKYQEIVKDLPCLFTIGMQYRMTDSFRWLLQFDKEVSSRLIVRSGFEYYPTQSIVVKLGGYGAPLTPTLGCGVTVGGFVFDVNFERHPVLGITSVGALRYNF</sequence>
<dbReference type="STRING" id="681398.PJIAN_3640"/>
<protein>
    <recommendedName>
        <fullName evidence="4">MetA-pathway of phenol degradation</fullName>
    </recommendedName>
</protein>
<dbReference type="RefSeq" id="WP_153802539.1">
    <property type="nucleotide sequence ID" value="NZ_BDCR01000003.1"/>
</dbReference>
<comment type="caution">
    <text evidence="2">The sequence shown here is derived from an EMBL/GenBank/DDBJ whole genome shotgun (WGS) entry which is preliminary data.</text>
</comment>
<reference evidence="3" key="1">
    <citation type="submission" date="2016-04" db="EMBL/GenBank/DDBJ databases">
        <title>Draft genome sequence of Paludibacter jiangxiensis strain NM7.</title>
        <authorList>
            <person name="Qiu Y."/>
            <person name="Matsuura N."/>
            <person name="Ohashi A."/>
            <person name="Tourlousse M.D."/>
            <person name="Sekiguchi Y."/>
        </authorList>
    </citation>
    <scope>NUCLEOTIDE SEQUENCE [LARGE SCALE GENOMIC DNA]</scope>
    <source>
        <strain evidence="3">NM7</strain>
    </source>
</reference>
<name>A0A171A659_9BACT</name>
<dbReference type="EMBL" id="BDCR01000003">
    <property type="protein sequence ID" value="GAT63321.1"/>
    <property type="molecule type" value="Genomic_DNA"/>
</dbReference>